<evidence type="ECO:0000313" key="5">
    <source>
        <dbReference type="EMBL" id="CEN28267.1"/>
    </source>
</evidence>
<dbReference type="Gene3D" id="2.10.109.10">
    <property type="entry name" value="Umud Fragment, subunit A"/>
    <property type="match status" value="1"/>
</dbReference>
<dbReference type="GO" id="GO:0003677">
    <property type="term" value="F:DNA binding"/>
    <property type="evidence" value="ECO:0007669"/>
    <property type="project" value="UniProtKB-KW"/>
</dbReference>
<dbReference type="Gene3D" id="1.10.260.40">
    <property type="entry name" value="lambda repressor-like DNA-binding domains"/>
    <property type="match status" value="1"/>
</dbReference>
<feature type="domain" description="HTH cro/C1-type" evidence="4">
    <location>
        <begin position="7"/>
        <end position="61"/>
    </location>
</feature>
<dbReference type="KEGG" id="lpk:LACPI_1067"/>
<evidence type="ECO:0000256" key="3">
    <source>
        <dbReference type="ARBA" id="ARBA00023163"/>
    </source>
</evidence>
<protein>
    <submittedName>
        <fullName evidence="5">LexA-like SOS-response transcriptional repressor 2</fullName>
    </submittedName>
</protein>
<dbReference type="HOGENOM" id="CLU_066192_1_1_9"/>
<dbReference type="AlphaFoldDB" id="A0A0D6DX10"/>
<sequence length="233" mass="26339">MSISKNLRALRHIAGLSQGDVARQIGVSRPAYGFWEKGTTKPKADKLAKLASLFDVTLSALTKDTKDELIAVYDRLTEMRQEKVLSYTTLQEQEQIRDLASSKIRPLFPNQVYEKLSAGTGFGYFDDGAYDTVYSDKPYDYDFASWVFGDSMEPEFENGSVALIRDTSFDYDGAVYAIEWDGQTYIKHVYKEASGLRLVSSNPKYKDKFAPFDEEPRIIGKIIGNFVPIDKES</sequence>
<dbReference type="PANTHER" id="PTHR40661:SF1">
    <property type="entry name" value="HTH CRO_C1-TYPE DOMAIN-CONTAINING PROTEIN"/>
    <property type="match status" value="1"/>
</dbReference>
<accession>A0A0D6DX10</accession>
<dbReference type="InterPro" id="IPR010982">
    <property type="entry name" value="Lambda_DNA-bd_dom_sf"/>
</dbReference>
<dbReference type="PROSITE" id="PS50943">
    <property type="entry name" value="HTH_CROC1"/>
    <property type="match status" value="1"/>
</dbReference>
<dbReference type="SUPFAM" id="SSF47413">
    <property type="entry name" value="lambda repressor-like DNA-binding domains"/>
    <property type="match status" value="1"/>
</dbReference>
<reference evidence="6" key="1">
    <citation type="submission" date="2015-01" db="EMBL/GenBank/DDBJ databases">
        <authorList>
            <person name="Andreevskaya M."/>
        </authorList>
    </citation>
    <scope>NUCLEOTIDE SEQUENCE [LARGE SCALE GENOMIC DNA]</scope>
    <source>
        <strain evidence="6">MKFS47</strain>
    </source>
</reference>
<evidence type="ECO:0000256" key="1">
    <source>
        <dbReference type="ARBA" id="ARBA00023015"/>
    </source>
</evidence>
<dbReference type="InterPro" id="IPR001387">
    <property type="entry name" value="Cro/C1-type_HTH"/>
</dbReference>
<dbReference type="InterPro" id="IPR039418">
    <property type="entry name" value="LexA-like"/>
</dbReference>
<evidence type="ECO:0000256" key="2">
    <source>
        <dbReference type="ARBA" id="ARBA00023125"/>
    </source>
</evidence>
<keyword evidence="2" id="KW-0238">DNA-binding</keyword>
<keyword evidence="1" id="KW-0805">Transcription regulation</keyword>
<dbReference type="SUPFAM" id="SSF51306">
    <property type="entry name" value="LexA/Signal peptidase"/>
    <property type="match status" value="1"/>
</dbReference>
<dbReference type="CDD" id="cd00093">
    <property type="entry name" value="HTH_XRE"/>
    <property type="match status" value="1"/>
</dbReference>
<evidence type="ECO:0000259" key="4">
    <source>
        <dbReference type="PROSITE" id="PS50943"/>
    </source>
</evidence>
<dbReference type="Pfam" id="PF01381">
    <property type="entry name" value="HTH_3"/>
    <property type="match status" value="1"/>
</dbReference>
<organism evidence="5 6">
    <name type="scientific">Pseudolactococcus piscium MKFS47</name>
    <dbReference type="NCBI Taxonomy" id="297352"/>
    <lineage>
        <taxon>Bacteria</taxon>
        <taxon>Bacillati</taxon>
        <taxon>Bacillota</taxon>
        <taxon>Bacilli</taxon>
        <taxon>Lactobacillales</taxon>
        <taxon>Streptococcaceae</taxon>
        <taxon>Pseudolactococcus</taxon>
    </lineage>
</organism>
<dbReference type="EMBL" id="LN774769">
    <property type="protein sequence ID" value="CEN28267.1"/>
    <property type="molecule type" value="Genomic_DNA"/>
</dbReference>
<proteinExistence type="predicted"/>
<gene>
    <name evidence="5" type="ORF">LACPI_1067</name>
</gene>
<dbReference type="PANTHER" id="PTHR40661">
    <property type="match status" value="1"/>
</dbReference>
<dbReference type="RefSeq" id="WP_047915431.1">
    <property type="nucleotide sequence ID" value="NZ_LN774769.1"/>
</dbReference>
<dbReference type="Proteomes" id="UP000033166">
    <property type="component" value="Chromosome I"/>
</dbReference>
<dbReference type="Pfam" id="PF00717">
    <property type="entry name" value="Peptidase_S24"/>
    <property type="match status" value="1"/>
</dbReference>
<dbReference type="SMART" id="SM00530">
    <property type="entry name" value="HTH_XRE"/>
    <property type="match status" value="1"/>
</dbReference>
<dbReference type="CDD" id="cd06529">
    <property type="entry name" value="S24_LexA-like"/>
    <property type="match status" value="1"/>
</dbReference>
<evidence type="ECO:0000313" key="6">
    <source>
        <dbReference type="Proteomes" id="UP000033166"/>
    </source>
</evidence>
<dbReference type="InterPro" id="IPR015927">
    <property type="entry name" value="Peptidase_S24_S26A/B/C"/>
</dbReference>
<keyword evidence="3" id="KW-0804">Transcription</keyword>
<dbReference type="InterPro" id="IPR036286">
    <property type="entry name" value="LexA/Signal_pep-like_sf"/>
</dbReference>
<dbReference type="STRING" id="1364.LP2241_30056"/>
<name>A0A0D6DX10_9LACT</name>